<protein>
    <recommendedName>
        <fullName evidence="3">DUF559 domain-containing protein</fullName>
    </recommendedName>
</protein>
<organism evidence="1 2">
    <name type="scientific">[Brevibacterium] flavum</name>
    <dbReference type="NCBI Taxonomy" id="92706"/>
    <lineage>
        <taxon>Bacteria</taxon>
        <taxon>Bacillati</taxon>
        <taxon>Actinomycetota</taxon>
        <taxon>Actinomycetes</taxon>
        <taxon>Mycobacteriales</taxon>
        <taxon>Corynebacteriaceae</taxon>
        <taxon>Corynebacterium</taxon>
    </lineage>
</organism>
<dbReference type="Gene3D" id="3.40.960.10">
    <property type="entry name" value="VSR Endonuclease"/>
    <property type="match status" value="1"/>
</dbReference>
<dbReference type="InterPro" id="IPR011335">
    <property type="entry name" value="Restrct_endonuc-II-like"/>
</dbReference>
<dbReference type="PATRIC" id="fig|92706.3.peg.477"/>
<evidence type="ECO:0008006" key="3">
    <source>
        <dbReference type="Google" id="ProtNLM"/>
    </source>
</evidence>
<evidence type="ECO:0000313" key="1">
    <source>
        <dbReference type="EMBL" id="AKF26465.1"/>
    </source>
</evidence>
<keyword evidence="2" id="KW-1185">Reference proteome</keyword>
<dbReference type="SUPFAM" id="SSF52980">
    <property type="entry name" value="Restriction endonuclease-like"/>
    <property type="match status" value="1"/>
</dbReference>
<dbReference type="Proteomes" id="UP000034037">
    <property type="component" value="Chromosome"/>
</dbReference>
<dbReference type="RefSeq" id="WP_003859772.1">
    <property type="nucleotide sequence ID" value="NZ_CP011309.1"/>
</dbReference>
<gene>
    <name evidence="1" type="ORF">YH66_02290</name>
</gene>
<proteinExistence type="predicted"/>
<reference evidence="1 2" key="1">
    <citation type="submission" date="2015-04" db="EMBL/GenBank/DDBJ databases">
        <title>Complete Genome Sequence of Brevibacterium flavum ATCC 15168.</title>
        <authorList>
            <person name="Ahn J."/>
            <person name="Park G."/>
            <person name="Jeon W."/>
            <person name="Jang Y."/>
            <person name="Jang M."/>
            <person name="Lee H."/>
            <person name="Lee H."/>
        </authorList>
    </citation>
    <scope>NUCLEOTIDE SEQUENCE [LARGE SCALE GENOMIC DNA]</scope>
    <source>
        <strain evidence="1 2">ATCC 15168</strain>
    </source>
</reference>
<dbReference type="EMBL" id="CP011309">
    <property type="protein sequence ID" value="AKF26465.1"/>
    <property type="molecule type" value="Genomic_DNA"/>
</dbReference>
<name>A0A0F6Z499_9CORY</name>
<dbReference type="HOGENOM" id="CLU_952220_0_0_11"/>
<dbReference type="AlphaFoldDB" id="A0A0F6Z499"/>
<evidence type="ECO:0000313" key="2">
    <source>
        <dbReference type="Proteomes" id="UP000034037"/>
    </source>
</evidence>
<sequence length="293" mass="34397">MDNNNSYLWPVTYDEVSHELTKWKFYKHFTKISGSVYLKNDLIDDPVLVTQALIKRCPQGVLRGYAALNRRGYQLFDDPWMPIISISGEPRTRKTTNVGKIIRRENPENLRRSGEFTLVSDSQALLDVFSLHGLDSFEHQVALIDHLIRQCPDLKDEIKKVPELRKHAEFTDEFAESPPESRLRVRLHMQGHRNFMPQVRVELEGRRFYLDLADPVWGVALEYNGGWHYTAEQRAKDSFRKNALKNAGWDVFEVTSKILQSQQAWDYFFQQVRVAIQRKYADRKRRLPMQTVS</sequence>
<accession>A0A0F6Z499</accession>